<evidence type="ECO:0000256" key="2">
    <source>
        <dbReference type="ARBA" id="ARBA00002704"/>
    </source>
</evidence>
<accession>A0A8S5S353</accession>
<keyword evidence="7" id="KW-0378">Hydrolase</keyword>
<dbReference type="Gene3D" id="2.60.40.180">
    <property type="entry name" value="Transthyretin/hydroxyisourate hydrolase domain"/>
    <property type="match status" value="1"/>
</dbReference>
<comment type="similarity">
    <text evidence="3">Belongs to the transthyretin family. 5-hydroxyisourate hydrolase subfamily.</text>
</comment>
<dbReference type="SMART" id="SM00095">
    <property type="entry name" value="TR_THY"/>
    <property type="match status" value="1"/>
</dbReference>
<dbReference type="InterPro" id="IPR036817">
    <property type="entry name" value="Transthyretin/HIU_hydrolase_sf"/>
</dbReference>
<keyword evidence="6" id="KW-0659">Purine metabolism</keyword>
<dbReference type="CDD" id="cd05822">
    <property type="entry name" value="TLP_HIUase"/>
    <property type="match status" value="1"/>
</dbReference>
<evidence type="ECO:0000256" key="3">
    <source>
        <dbReference type="ARBA" id="ARBA00009850"/>
    </source>
</evidence>
<dbReference type="PANTHER" id="PTHR10395:SF7">
    <property type="entry name" value="5-HYDROXYISOURATE HYDROLASE"/>
    <property type="match status" value="1"/>
</dbReference>
<evidence type="ECO:0000256" key="4">
    <source>
        <dbReference type="ARBA" id="ARBA00011881"/>
    </source>
</evidence>
<evidence type="ECO:0000256" key="5">
    <source>
        <dbReference type="ARBA" id="ARBA00012609"/>
    </source>
</evidence>
<comment type="catalytic activity">
    <reaction evidence="1">
        <text>5-hydroxyisourate + H2O = 5-hydroxy-2-oxo-4-ureido-2,5-dihydro-1H-imidazole-5-carboxylate + H(+)</text>
        <dbReference type="Rhea" id="RHEA:23736"/>
        <dbReference type="ChEBI" id="CHEBI:15377"/>
        <dbReference type="ChEBI" id="CHEBI:15378"/>
        <dbReference type="ChEBI" id="CHEBI:18072"/>
        <dbReference type="ChEBI" id="CHEBI:58639"/>
        <dbReference type="EC" id="3.5.2.17"/>
    </reaction>
</comment>
<comment type="subunit">
    <text evidence="4">Homotetramer.</text>
</comment>
<feature type="domain" description="Transthyretin/hydroxyisourate hydrolase" evidence="8">
    <location>
        <begin position="24"/>
        <end position="139"/>
    </location>
</feature>
<dbReference type="NCBIfam" id="TIGR02962">
    <property type="entry name" value="hdxy_isourate"/>
    <property type="match status" value="1"/>
</dbReference>
<dbReference type="Pfam" id="PF00576">
    <property type="entry name" value="Transthyretin"/>
    <property type="match status" value="1"/>
</dbReference>
<dbReference type="GO" id="GO:0033971">
    <property type="term" value="F:hydroxyisourate hydrolase activity"/>
    <property type="evidence" value="ECO:0007669"/>
    <property type="project" value="UniProtKB-EC"/>
</dbReference>
<reference evidence="9" key="1">
    <citation type="journal article" date="2021" name="Proc. Natl. Acad. Sci. U.S.A.">
        <title>A Catalog of Tens of Thousands of Viruses from Human Metagenomes Reveals Hidden Associations with Chronic Diseases.</title>
        <authorList>
            <person name="Tisza M.J."/>
            <person name="Buck C.B."/>
        </authorList>
    </citation>
    <scope>NUCLEOTIDE SEQUENCE</scope>
    <source>
        <strain evidence="9">CtBLh2</strain>
    </source>
</reference>
<organism evidence="9">
    <name type="scientific">Siphoviridae sp. ctBLh2</name>
    <dbReference type="NCBI Taxonomy" id="2827803"/>
    <lineage>
        <taxon>Viruses</taxon>
        <taxon>Duplodnaviria</taxon>
        <taxon>Heunggongvirae</taxon>
        <taxon>Uroviricota</taxon>
        <taxon>Caudoviricetes</taxon>
    </lineage>
</organism>
<dbReference type="InterPro" id="IPR023416">
    <property type="entry name" value="Transthyretin/HIU_hydrolase_d"/>
</dbReference>
<evidence type="ECO:0000259" key="8">
    <source>
        <dbReference type="SMART" id="SM00095"/>
    </source>
</evidence>
<protein>
    <recommendedName>
        <fullName evidence="5">hydroxyisourate hydrolase</fullName>
        <ecNumber evidence="5">3.5.2.17</ecNumber>
    </recommendedName>
</protein>
<dbReference type="EC" id="3.5.2.17" evidence="5"/>
<evidence type="ECO:0000256" key="1">
    <source>
        <dbReference type="ARBA" id="ARBA00001043"/>
    </source>
</evidence>
<dbReference type="EMBL" id="BK032514">
    <property type="protein sequence ID" value="DAF45377.1"/>
    <property type="molecule type" value="Genomic_DNA"/>
</dbReference>
<evidence type="ECO:0000256" key="7">
    <source>
        <dbReference type="ARBA" id="ARBA00022801"/>
    </source>
</evidence>
<dbReference type="PRINTS" id="PR00189">
    <property type="entry name" value="TRNSTHYRETIN"/>
</dbReference>
<dbReference type="SUPFAM" id="SSF49472">
    <property type="entry name" value="Transthyretin (synonym: prealbumin)"/>
    <property type="match status" value="1"/>
</dbReference>
<evidence type="ECO:0000256" key="6">
    <source>
        <dbReference type="ARBA" id="ARBA00022631"/>
    </source>
</evidence>
<dbReference type="InterPro" id="IPR014306">
    <property type="entry name" value="Hydroxyisourate_hydrolase"/>
</dbReference>
<evidence type="ECO:0000313" key="9">
    <source>
        <dbReference type="EMBL" id="DAF45377.1"/>
    </source>
</evidence>
<proteinExistence type="inferred from homology"/>
<comment type="function">
    <text evidence="2">Catalyzes the hydrolysis of 5-hydroxyisourate (HIU) to 2-oxo-4-hydroxy-4-carboxy-5-ureidoimidazoline (OHCU).</text>
</comment>
<dbReference type="PANTHER" id="PTHR10395">
    <property type="entry name" value="URICASE AND TRANSTHYRETIN-RELATED"/>
    <property type="match status" value="1"/>
</dbReference>
<name>A0A8S5S353_9CAUD</name>
<dbReference type="GO" id="GO:0006144">
    <property type="term" value="P:purine nucleobase metabolic process"/>
    <property type="evidence" value="ECO:0007669"/>
    <property type="project" value="UniProtKB-KW"/>
</dbReference>
<sequence length="139" mass="15168">MKWIRMVAIAVSVLLFAVRVSAKDPVYQLSTHMLDVSQGAPAADVAVALYAAEEDGSWRLVAERRTDGNGRVGDLLPLGGPNGNDGVYRLRFETEPYFAARGLGSIYPYVEVTFRIAGDGHYHIPITMSANGYSTYRGN</sequence>
<dbReference type="InterPro" id="IPR000895">
    <property type="entry name" value="Transthyretin/HIU_hydrolase"/>
</dbReference>